<evidence type="ECO:0000256" key="2">
    <source>
        <dbReference type="ARBA" id="ARBA00022448"/>
    </source>
</evidence>
<keyword evidence="5" id="KW-0812">Transmembrane</keyword>
<evidence type="ECO:0000256" key="7">
    <source>
        <dbReference type="ARBA" id="ARBA00022989"/>
    </source>
</evidence>
<keyword evidence="12" id="KW-1185">Reference proteome</keyword>
<keyword evidence="2" id="KW-0813">Transport</keyword>
<comment type="subcellular location">
    <subcellularLocation>
        <location evidence="1">Cell inner membrane</location>
    </subcellularLocation>
</comment>
<keyword evidence="6" id="KW-0653">Protein transport</keyword>
<evidence type="ECO:0000256" key="8">
    <source>
        <dbReference type="ARBA" id="ARBA00023136"/>
    </source>
</evidence>
<evidence type="ECO:0000256" key="5">
    <source>
        <dbReference type="ARBA" id="ARBA00022692"/>
    </source>
</evidence>
<comment type="caution">
    <text evidence="11">The sequence shown here is derived from an EMBL/GenBank/DDBJ whole genome shotgun (WGS) entry which is preliminary data.</text>
</comment>
<dbReference type="EMBL" id="JADDOJ010000126">
    <property type="protein sequence ID" value="MBE7942707.1"/>
    <property type="molecule type" value="Genomic_DNA"/>
</dbReference>
<evidence type="ECO:0000256" key="6">
    <source>
        <dbReference type="ARBA" id="ARBA00022927"/>
    </source>
</evidence>
<feature type="non-terminal residue" evidence="11">
    <location>
        <position position="162"/>
    </location>
</feature>
<keyword evidence="7" id="KW-1133">Transmembrane helix</keyword>
<evidence type="ECO:0000313" key="11">
    <source>
        <dbReference type="EMBL" id="MBE7942707.1"/>
    </source>
</evidence>
<dbReference type="Pfam" id="PF11356">
    <property type="entry name" value="T2SSC"/>
    <property type="match status" value="1"/>
</dbReference>
<evidence type="ECO:0000259" key="10">
    <source>
        <dbReference type="Pfam" id="PF11356"/>
    </source>
</evidence>
<keyword evidence="3" id="KW-1003">Cell membrane</keyword>
<accession>A0ABR9SLS5</accession>
<reference evidence="11 12" key="1">
    <citation type="submission" date="2020-10" db="EMBL/GenBank/DDBJ databases">
        <title>Draft genome of Ramlibacter aquaticus LMG 30558.</title>
        <authorList>
            <person name="Props R."/>
        </authorList>
    </citation>
    <scope>NUCLEOTIDE SEQUENCE [LARGE SCALE GENOMIC DNA]</scope>
    <source>
        <strain evidence="11 12">LMG 30558</strain>
    </source>
</reference>
<dbReference type="Gene3D" id="2.30.30.830">
    <property type="match status" value="1"/>
</dbReference>
<dbReference type="Proteomes" id="UP000715965">
    <property type="component" value="Unassembled WGS sequence"/>
</dbReference>
<keyword evidence="4" id="KW-0997">Cell inner membrane</keyword>
<sequence>MVSNWRNRSAVAGSTFLLWALVAGSAVAWGLRFTAGRAVLPPPAAVSAPAPVDPLSVARLLGSGPGPTAAAPSASSRFALQGVVADGDHGGAALIAIDGKPPKPYRVGATVDGDLVLQSVEARRASLGPAQGAPTLTLDLPRPVPGASTAAHPPTLPGPVGI</sequence>
<evidence type="ECO:0000256" key="1">
    <source>
        <dbReference type="ARBA" id="ARBA00004533"/>
    </source>
</evidence>
<gene>
    <name evidence="11" type="ORF">IM725_19230</name>
</gene>
<dbReference type="RefSeq" id="WP_193782255.1">
    <property type="nucleotide sequence ID" value="NZ_JADDOJ010000126.1"/>
</dbReference>
<dbReference type="InterPro" id="IPR024961">
    <property type="entry name" value="T2SS_GspC_N"/>
</dbReference>
<evidence type="ECO:0000256" key="4">
    <source>
        <dbReference type="ARBA" id="ARBA00022519"/>
    </source>
</evidence>
<evidence type="ECO:0000313" key="12">
    <source>
        <dbReference type="Proteomes" id="UP000715965"/>
    </source>
</evidence>
<keyword evidence="8" id="KW-0472">Membrane</keyword>
<evidence type="ECO:0000256" key="9">
    <source>
        <dbReference type="SAM" id="MobiDB-lite"/>
    </source>
</evidence>
<feature type="region of interest" description="Disordered" evidence="9">
    <location>
        <begin position="128"/>
        <end position="162"/>
    </location>
</feature>
<evidence type="ECO:0000256" key="3">
    <source>
        <dbReference type="ARBA" id="ARBA00022475"/>
    </source>
</evidence>
<organism evidence="11 12">
    <name type="scientific">Ramlibacter aquaticus</name>
    <dbReference type="NCBI Taxonomy" id="2780094"/>
    <lineage>
        <taxon>Bacteria</taxon>
        <taxon>Pseudomonadati</taxon>
        <taxon>Pseudomonadota</taxon>
        <taxon>Betaproteobacteria</taxon>
        <taxon>Burkholderiales</taxon>
        <taxon>Comamonadaceae</taxon>
        <taxon>Ramlibacter</taxon>
    </lineage>
</organism>
<protein>
    <recommendedName>
        <fullName evidence="10">Type II secretion system protein GspC N-terminal domain-containing protein</fullName>
    </recommendedName>
</protein>
<name>A0ABR9SLS5_9BURK</name>
<proteinExistence type="predicted"/>
<feature type="domain" description="Type II secretion system protein GspC N-terminal" evidence="10">
    <location>
        <begin position="68"/>
        <end position="124"/>
    </location>
</feature>